<protein>
    <recommendedName>
        <fullName evidence="4">FidL</fullName>
    </recommendedName>
</protein>
<reference evidence="2 3" key="1">
    <citation type="submission" date="2014-10" db="EMBL/GenBank/DDBJ databases">
        <title>Genome sequence of Erwinia typographi M043b.</title>
        <authorList>
            <person name="Chan K.-G."/>
            <person name="Tan W.-S."/>
        </authorList>
    </citation>
    <scope>NUCLEOTIDE SEQUENCE [LARGE SCALE GENOMIC DNA]</scope>
    <source>
        <strain evidence="2 3">M043b</strain>
    </source>
</reference>
<proteinExistence type="predicted"/>
<evidence type="ECO:0000313" key="2">
    <source>
        <dbReference type="EMBL" id="KGT94990.1"/>
    </source>
</evidence>
<dbReference type="Proteomes" id="UP000030351">
    <property type="component" value="Unassembled WGS sequence"/>
</dbReference>
<dbReference type="STRING" id="371042.NG99_04925"/>
<dbReference type="RefSeq" id="WP_034889005.1">
    <property type="nucleotide sequence ID" value="NZ_JRUQ01000019.1"/>
</dbReference>
<evidence type="ECO:0008006" key="4">
    <source>
        <dbReference type="Google" id="ProtNLM"/>
    </source>
</evidence>
<evidence type="ECO:0000256" key="1">
    <source>
        <dbReference type="SAM" id="Phobius"/>
    </source>
</evidence>
<feature type="transmembrane region" description="Helical" evidence="1">
    <location>
        <begin position="7"/>
        <end position="26"/>
    </location>
</feature>
<keyword evidence="3" id="KW-1185">Reference proteome</keyword>
<keyword evidence="1" id="KW-1133">Transmembrane helix</keyword>
<dbReference type="AlphaFoldDB" id="A0A0A3Z843"/>
<accession>A0A0A3Z843</accession>
<gene>
    <name evidence="2" type="ORF">NG99_04925</name>
</gene>
<organism evidence="2 3">
    <name type="scientific">Erwinia typographi</name>
    <dbReference type="NCBI Taxonomy" id="371042"/>
    <lineage>
        <taxon>Bacteria</taxon>
        <taxon>Pseudomonadati</taxon>
        <taxon>Pseudomonadota</taxon>
        <taxon>Gammaproteobacteria</taxon>
        <taxon>Enterobacterales</taxon>
        <taxon>Erwiniaceae</taxon>
        <taxon>Erwinia</taxon>
    </lineage>
</organism>
<keyword evidence="1" id="KW-0812">Transmembrane</keyword>
<evidence type="ECO:0000313" key="3">
    <source>
        <dbReference type="Proteomes" id="UP000030351"/>
    </source>
</evidence>
<keyword evidence="1" id="KW-0472">Membrane</keyword>
<sequence length="159" mass="18222">MLNNNKFKYAVSTLLLLCFFILFQFYHQEGDEEFSCSGNVSKDTFLPDESMATLDANVYILIDKNKEGVANFNGTVVYAGEKYRVRRAVNFSYKHRVASSVYDFVWKDMAISGGDTLPPKLDFILHSNEKESFFRIRKLEDNIMMIDKNGVPVMACALK</sequence>
<dbReference type="EMBL" id="JRUQ01000019">
    <property type="protein sequence ID" value="KGT94990.1"/>
    <property type="molecule type" value="Genomic_DNA"/>
</dbReference>
<comment type="caution">
    <text evidence="2">The sequence shown here is derived from an EMBL/GenBank/DDBJ whole genome shotgun (WGS) entry which is preliminary data.</text>
</comment>
<name>A0A0A3Z843_9GAMM</name>